<dbReference type="GO" id="GO:0005886">
    <property type="term" value="C:plasma membrane"/>
    <property type="evidence" value="ECO:0007669"/>
    <property type="project" value="UniProtKB-SubCell"/>
</dbReference>
<comment type="similarity">
    <text evidence="5 23">In the N-terminal section; belongs to the glycosyltransferase 51 family.</text>
</comment>
<evidence type="ECO:0000313" key="30">
    <source>
        <dbReference type="Proteomes" id="UP000282818"/>
    </source>
</evidence>
<evidence type="ECO:0000256" key="3">
    <source>
        <dbReference type="ARBA" id="ARBA00004752"/>
    </source>
</evidence>
<feature type="domain" description="Penicillin-binding protein transpeptidase" evidence="26">
    <location>
        <begin position="437"/>
        <end position="675"/>
    </location>
</feature>
<dbReference type="InterPro" id="IPR023346">
    <property type="entry name" value="Lysozyme-like_dom_sf"/>
</dbReference>
<feature type="domain" description="Glycosyl transferase family 51" evidence="27">
    <location>
        <begin position="170"/>
        <end position="340"/>
    </location>
</feature>
<dbReference type="RefSeq" id="WP_127696057.1">
    <property type="nucleotide sequence ID" value="NZ_SACQ01000012.1"/>
</dbReference>
<dbReference type="GO" id="GO:0009002">
    <property type="term" value="F:serine-type D-Ala-D-Ala carboxypeptidase activity"/>
    <property type="evidence" value="ECO:0007669"/>
    <property type="project" value="UniProtKB-EC"/>
</dbReference>
<feature type="domain" description="Bifunctional transglycosylase second" evidence="28">
    <location>
        <begin position="77"/>
        <end position="159"/>
    </location>
</feature>
<dbReference type="InterPro" id="IPR036950">
    <property type="entry name" value="PBP_transglycosylase"/>
</dbReference>
<evidence type="ECO:0000256" key="23">
    <source>
        <dbReference type="PIRNR" id="PIRNR002799"/>
    </source>
</evidence>
<dbReference type="PANTHER" id="PTHR32282:SF11">
    <property type="entry name" value="PENICILLIN-BINDING PROTEIN 1B"/>
    <property type="match status" value="1"/>
</dbReference>
<evidence type="ECO:0000256" key="1">
    <source>
        <dbReference type="ARBA" id="ARBA00002624"/>
    </source>
</evidence>
<dbReference type="InterPro" id="IPR050396">
    <property type="entry name" value="Glycosyltr_51/Transpeptidase"/>
</dbReference>
<gene>
    <name evidence="29" type="primary">mrcB</name>
    <name evidence="29" type="ORF">EOE65_17280</name>
</gene>
<dbReference type="GO" id="GO:0030288">
    <property type="term" value="C:outer membrane-bounded periplasmic space"/>
    <property type="evidence" value="ECO:0007669"/>
    <property type="project" value="TreeGrafter"/>
</dbReference>
<comment type="pathway">
    <text evidence="3 23">Cell wall biogenesis; peptidoglycan biosynthesis.</text>
</comment>
<dbReference type="Gene3D" id="3.40.710.10">
    <property type="entry name" value="DD-peptidase/beta-lactamase superfamily"/>
    <property type="match status" value="1"/>
</dbReference>
<evidence type="ECO:0000256" key="19">
    <source>
        <dbReference type="ARBA" id="ARBA00032454"/>
    </source>
</evidence>
<dbReference type="FunFam" id="1.10.3810.10:FF:000001">
    <property type="entry name" value="Penicillin-binding protein 1A"/>
    <property type="match status" value="1"/>
</dbReference>
<dbReference type="SUPFAM" id="SSF56601">
    <property type="entry name" value="beta-lactamase/transpeptidase-like"/>
    <property type="match status" value="1"/>
</dbReference>
<evidence type="ECO:0000256" key="18">
    <source>
        <dbReference type="ARBA" id="ARBA00023316"/>
    </source>
</evidence>
<keyword evidence="30" id="KW-1185">Reference proteome</keyword>
<keyword evidence="10 23" id="KW-0328">Glycosyltransferase</keyword>
<evidence type="ECO:0000259" key="28">
    <source>
        <dbReference type="Pfam" id="PF14814"/>
    </source>
</evidence>
<dbReference type="Proteomes" id="UP000282818">
    <property type="component" value="Unassembled WGS sequence"/>
</dbReference>
<organism evidence="29 30">
    <name type="scientific">Neptunomonas marina</name>
    <dbReference type="NCBI Taxonomy" id="1815562"/>
    <lineage>
        <taxon>Bacteria</taxon>
        <taxon>Pseudomonadati</taxon>
        <taxon>Pseudomonadota</taxon>
        <taxon>Gammaproteobacteria</taxon>
        <taxon>Oceanospirillales</taxon>
        <taxon>Oceanospirillaceae</taxon>
        <taxon>Neptunomonas</taxon>
    </lineage>
</organism>
<dbReference type="GO" id="GO:0008360">
    <property type="term" value="P:regulation of cell shape"/>
    <property type="evidence" value="ECO:0007669"/>
    <property type="project" value="UniProtKB-UniRule"/>
</dbReference>
<comment type="caution">
    <text evidence="29">The sequence shown here is derived from an EMBL/GenBank/DDBJ whole genome shotgun (WGS) entry which is preliminary data.</text>
</comment>
<keyword evidence="7" id="KW-1003">Cell membrane</keyword>
<evidence type="ECO:0000256" key="22">
    <source>
        <dbReference type="NCBIfam" id="TIGR02071"/>
    </source>
</evidence>
<dbReference type="GO" id="GO:0008658">
    <property type="term" value="F:penicillin binding"/>
    <property type="evidence" value="ECO:0007669"/>
    <property type="project" value="UniProtKB-UniRule"/>
</dbReference>
<dbReference type="Gene3D" id="1.10.3810.10">
    <property type="entry name" value="Biosynthetic peptidoglycan transglycosylase-like"/>
    <property type="match status" value="1"/>
</dbReference>
<keyword evidence="14 23" id="KW-0573">Peptidoglycan synthesis</keyword>
<keyword evidence="12" id="KW-0378">Hydrolase</keyword>
<keyword evidence="11 23" id="KW-0808">Transferase</keyword>
<keyword evidence="8" id="KW-0121">Carboxypeptidase</keyword>
<dbReference type="Pfam" id="PF00905">
    <property type="entry name" value="Transpeptidase"/>
    <property type="match status" value="1"/>
</dbReference>
<dbReference type="Gene3D" id="3.30.2060.10">
    <property type="entry name" value="Penicillin-binding protein 1b domain"/>
    <property type="match status" value="1"/>
</dbReference>
<keyword evidence="17" id="KW-0511">Multifunctional enzyme</keyword>
<dbReference type="PANTHER" id="PTHR32282">
    <property type="entry name" value="BINDING PROTEIN TRANSPEPTIDASE, PUTATIVE-RELATED"/>
    <property type="match status" value="1"/>
</dbReference>
<evidence type="ECO:0000256" key="21">
    <source>
        <dbReference type="ARBA" id="ARBA00049902"/>
    </source>
</evidence>
<dbReference type="EMBL" id="SACQ01000012">
    <property type="protein sequence ID" value="RVU29265.1"/>
    <property type="molecule type" value="Genomic_DNA"/>
</dbReference>
<evidence type="ECO:0000256" key="24">
    <source>
        <dbReference type="PIRSR" id="PIRSR002799-1"/>
    </source>
</evidence>
<comment type="subcellular location">
    <subcellularLocation>
        <location evidence="2">Cell membrane</location>
    </subcellularLocation>
</comment>
<comment type="similarity">
    <text evidence="4 23">In the C-terminal section; belongs to the transpeptidase family.</text>
</comment>
<evidence type="ECO:0000256" key="8">
    <source>
        <dbReference type="ARBA" id="ARBA00022645"/>
    </source>
</evidence>
<evidence type="ECO:0000256" key="17">
    <source>
        <dbReference type="ARBA" id="ARBA00023268"/>
    </source>
</evidence>
<evidence type="ECO:0000256" key="5">
    <source>
        <dbReference type="ARBA" id="ARBA00007739"/>
    </source>
</evidence>
<evidence type="ECO:0000256" key="25">
    <source>
        <dbReference type="SAM" id="MobiDB-lite"/>
    </source>
</evidence>
<dbReference type="UniPathway" id="UPA00219"/>
<evidence type="ECO:0000256" key="2">
    <source>
        <dbReference type="ARBA" id="ARBA00004236"/>
    </source>
</evidence>
<keyword evidence="16" id="KW-0046">Antibiotic resistance</keyword>
<comment type="catalytic activity">
    <reaction evidence="20">
        <text>Preferential cleavage: (Ac)2-L-Lys-D-Ala-|-D-Ala. Also transpeptidation of peptidyl-alanyl moieties that are N-acyl substituents of D-alanine.</text>
        <dbReference type="EC" id="3.4.16.4"/>
    </reaction>
</comment>
<dbReference type="InterPro" id="IPR028166">
    <property type="entry name" value="UB2H"/>
</dbReference>
<evidence type="ECO:0000256" key="10">
    <source>
        <dbReference type="ARBA" id="ARBA00022676"/>
    </source>
</evidence>
<dbReference type="InterPro" id="IPR001264">
    <property type="entry name" value="Glyco_trans_51"/>
</dbReference>
<protein>
    <recommendedName>
        <fullName evidence="6 22">Penicillin-binding protein 1B</fullName>
        <shortName evidence="23">PBP-1b</shortName>
        <shortName evidence="23">PBP1b</shortName>
    </recommendedName>
    <alternativeName>
        <fullName evidence="19 23">Murein polymerase</fullName>
    </alternativeName>
</protein>
<evidence type="ECO:0000256" key="6">
    <source>
        <dbReference type="ARBA" id="ARBA00018637"/>
    </source>
</evidence>
<dbReference type="GO" id="GO:0009274">
    <property type="term" value="C:peptidoglycan-based cell wall"/>
    <property type="evidence" value="ECO:0007669"/>
    <property type="project" value="UniProtKB-UniRule"/>
</dbReference>
<evidence type="ECO:0000256" key="4">
    <source>
        <dbReference type="ARBA" id="ARBA00007090"/>
    </source>
</evidence>
<name>A0A437Q447_9GAMM</name>
<feature type="region of interest" description="Disordered" evidence="25">
    <location>
        <begin position="1"/>
        <end position="22"/>
    </location>
</feature>
<feature type="active site" description="Acyl-ester intermediate; for transpeptidase activity" evidence="24">
    <location>
        <position position="475"/>
    </location>
</feature>
<dbReference type="NCBIfam" id="TIGR02071">
    <property type="entry name" value="PBP_1b"/>
    <property type="match status" value="1"/>
</dbReference>
<dbReference type="GO" id="GO:0009252">
    <property type="term" value="P:peptidoglycan biosynthetic process"/>
    <property type="evidence" value="ECO:0007669"/>
    <property type="project" value="UniProtKB-UniRule"/>
</dbReference>
<evidence type="ECO:0000256" key="15">
    <source>
        <dbReference type="ARBA" id="ARBA00023136"/>
    </source>
</evidence>
<evidence type="ECO:0000256" key="13">
    <source>
        <dbReference type="ARBA" id="ARBA00022960"/>
    </source>
</evidence>
<evidence type="ECO:0000259" key="26">
    <source>
        <dbReference type="Pfam" id="PF00905"/>
    </source>
</evidence>
<dbReference type="AlphaFoldDB" id="A0A437Q447"/>
<keyword evidence="18 23" id="KW-0961">Cell wall biogenesis/degradation</keyword>
<dbReference type="InterPro" id="IPR001460">
    <property type="entry name" value="PCN-bd_Tpept"/>
</dbReference>
<evidence type="ECO:0000256" key="14">
    <source>
        <dbReference type="ARBA" id="ARBA00022984"/>
    </source>
</evidence>
<evidence type="ECO:0000313" key="29">
    <source>
        <dbReference type="EMBL" id="RVU29265.1"/>
    </source>
</evidence>
<dbReference type="Gene3D" id="1.20.5.100">
    <property type="entry name" value="Cytochrome c1, transmembrane anchor, C-terminal"/>
    <property type="match status" value="1"/>
</dbReference>
<evidence type="ECO:0000256" key="7">
    <source>
        <dbReference type="ARBA" id="ARBA00022475"/>
    </source>
</evidence>
<evidence type="ECO:0000256" key="16">
    <source>
        <dbReference type="ARBA" id="ARBA00023251"/>
    </source>
</evidence>
<dbReference type="GO" id="GO:0006508">
    <property type="term" value="P:proteolysis"/>
    <property type="evidence" value="ECO:0007669"/>
    <property type="project" value="UniProtKB-KW"/>
</dbReference>
<keyword evidence="15" id="KW-0472">Membrane</keyword>
<evidence type="ECO:0000256" key="12">
    <source>
        <dbReference type="ARBA" id="ARBA00022801"/>
    </source>
</evidence>
<accession>A0A437Q447</accession>
<dbReference type="GO" id="GO:0008955">
    <property type="term" value="F:peptidoglycan glycosyltransferase activity"/>
    <property type="evidence" value="ECO:0007669"/>
    <property type="project" value="UniProtKB-UniRule"/>
</dbReference>
<dbReference type="Pfam" id="PF00912">
    <property type="entry name" value="Transgly"/>
    <property type="match status" value="1"/>
</dbReference>
<evidence type="ECO:0000256" key="20">
    <source>
        <dbReference type="ARBA" id="ARBA00034000"/>
    </source>
</evidence>
<evidence type="ECO:0000259" key="27">
    <source>
        <dbReference type="Pfam" id="PF00912"/>
    </source>
</evidence>
<dbReference type="PIRSF" id="PIRSF002799">
    <property type="entry name" value="PBP_1b"/>
    <property type="match status" value="1"/>
</dbReference>
<dbReference type="GO" id="GO:0046677">
    <property type="term" value="P:response to antibiotic"/>
    <property type="evidence" value="ECO:0007669"/>
    <property type="project" value="UniProtKB-UniRule"/>
</dbReference>
<evidence type="ECO:0000256" key="11">
    <source>
        <dbReference type="ARBA" id="ARBA00022679"/>
    </source>
</evidence>
<dbReference type="InterPro" id="IPR012338">
    <property type="entry name" value="Beta-lactam/transpept-like"/>
</dbReference>
<proteinExistence type="inferred from homology"/>
<dbReference type="Pfam" id="PF14814">
    <property type="entry name" value="UB2H"/>
    <property type="match status" value="1"/>
</dbReference>
<dbReference type="SUPFAM" id="SSF53955">
    <property type="entry name" value="Lysozyme-like"/>
    <property type="match status" value="1"/>
</dbReference>
<keyword evidence="13 23" id="KW-0133">Cell shape</keyword>
<reference evidence="29 30" key="1">
    <citation type="submission" date="2019-01" db="EMBL/GenBank/DDBJ databases">
        <authorList>
            <person name="Chen W.-M."/>
        </authorList>
    </citation>
    <scope>NUCLEOTIDE SEQUENCE [LARGE SCALE GENOMIC DNA]</scope>
    <source>
        <strain evidence="29 30">HPM-16</strain>
    </source>
</reference>
<comment type="function">
    <text evidence="1 23">Cell wall formation. Synthesis of cross-linked peptidoglycan from the lipid intermediates. The enzyme has a penicillin-insensitive transglycosylase N-terminal domain (formation of linear glycan strands) and a penicillin-sensitive transpeptidase C-terminal domain (cross-linking of the peptide subunits).</text>
</comment>
<dbReference type="InterPro" id="IPR011813">
    <property type="entry name" value="PBP_1b"/>
</dbReference>
<comment type="catalytic activity">
    <reaction evidence="21">
        <text>[GlcNAc-(1-&gt;4)-Mur2Ac(oyl-L-Ala-gamma-D-Glu-L-Lys-D-Ala-D-Ala)](n)-di-trans,octa-cis-undecaprenyl diphosphate + beta-D-GlcNAc-(1-&gt;4)-Mur2Ac(oyl-L-Ala-gamma-D-Glu-L-Lys-D-Ala-D-Ala)-di-trans,octa-cis-undecaprenyl diphosphate = [GlcNAc-(1-&gt;4)-Mur2Ac(oyl-L-Ala-gamma-D-Glu-L-Lys-D-Ala-D-Ala)](n+1)-di-trans,octa-cis-undecaprenyl diphosphate + di-trans,octa-cis-undecaprenyl diphosphate + H(+)</text>
        <dbReference type="Rhea" id="RHEA:23708"/>
        <dbReference type="Rhea" id="RHEA-COMP:9602"/>
        <dbReference type="Rhea" id="RHEA-COMP:9603"/>
        <dbReference type="ChEBI" id="CHEBI:15378"/>
        <dbReference type="ChEBI" id="CHEBI:58405"/>
        <dbReference type="ChEBI" id="CHEBI:60033"/>
        <dbReference type="ChEBI" id="CHEBI:78435"/>
        <dbReference type="EC" id="2.4.99.28"/>
    </reaction>
</comment>
<keyword evidence="9" id="KW-0645">Protease</keyword>
<evidence type="ECO:0000256" key="9">
    <source>
        <dbReference type="ARBA" id="ARBA00022670"/>
    </source>
</evidence>
<feature type="active site" description="Proton donor; for transglycosylase activity" evidence="24">
    <location>
        <position position="195"/>
    </location>
</feature>
<sequence>MSKKRTSANKATTTKRGKKSQPRSRWRALGVFLLKLSFLGAVMAAIGLVYLDAQIREKFEGKRWALPAKVYARPLELYPGAQLSIQDLKLELKGLGYKFVRSAKEPGQAEFSKTRARLVTRGFEFPDGSESSRNLQLSFAGGQLSGMKEGGRAAHLARLEPVLIGGIYPQNNEDRDLVRIENVPADLVRALVAIEDRDYYTHFGVSPKGIARAMWVNIKAKRFVQGGSTLTQQLIKNFYLTSDRTLARKLMEMPMAVLLDFHYSKDEILEAYLNEVYLGQEGNRAIHGFGLASQYFFGQPLAEIKLHQAALLAGLVKGPSYYDPRRHPERAKKRRDLVLRVLRDMGHIDAAQYGQAVKAPLGIVKQKSLLKGAYPAYLDVVKRQLRENYHEEDLRSEGLRVFTSLDPISQAKAEKAMVAGLKKLEQRYGKRATSLEGSMVVTDPQTGEVLSIIGGRSTRYEGFNRAVDAVRPIGSLVKPAVYLAALQRGYSLVSPLQDEALRVEMANGQVWEPQNFDRKAHGAVPLHRALAKSYNLSTASLGLDIGLDSVIDTLRDLGVDRPIDPYPSLLLGAQGMSPVEVAGMYQTIAANGFQMPLRVIRMVTDSYGQELSRYPFQVQQTVPGEDIHLLQYAMQEVAREGTARYMYSQLPSSLNAAGKTGTSNDQRDSWFAGFTGNRLAVVWLGRDDNKPLPFTGSGGALRVWTAFMKAEKPTPFLAPAPEGIDYLWVDDETGYLSDERCQGAIQVPFKRGDRPEYRVDCGLEPVENKASEPLDWFRQWFRQE</sequence>
<dbReference type="GO" id="GO:0071555">
    <property type="term" value="P:cell wall organization"/>
    <property type="evidence" value="ECO:0007669"/>
    <property type="project" value="UniProtKB-UniRule"/>
</dbReference>